<keyword evidence="1 2" id="KW-0732">Signal</keyword>
<dbReference type="Proteomes" id="UP000315145">
    <property type="component" value="Unassembled WGS sequence"/>
</dbReference>
<keyword evidence="6" id="KW-1185">Reference proteome</keyword>
<evidence type="ECO:0000313" key="4">
    <source>
        <dbReference type="EMBL" id="KAA5825216.1"/>
    </source>
</evidence>
<dbReference type="InterPro" id="IPR026906">
    <property type="entry name" value="LRR_5"/>
</dbReference>
<feature type="domain" description="Secretion system C-terminal sorting" evidence="3">
    <location>
        <begin position="303"/>
        <end position="372"/>
    </location>
</feature>
<dbReference type="OrthoDB" id="1824882at2"/>
<dbReference type="AlphaFoldDB" id="A0A5M7B6R5"/>
<accession>A0A5M7B6R5</accession>
<dbReference type="Proteomes" id="UP000322315">
    <property type="component" value="Unassembled WGS sequence"/>
</dbReference>
<evidence type="ECO:0000313" key="6">
    <source>
        <dbReference type="Proteomes" id="UP000315145"/>
    </source>
</evidence>
<gene>
    <name evidence="4" type="ORF">F2B50_08490</name>
    <name evidence="5" type="ORF">FPF71_08490</name>
</gene>
<protein>
    <submittedName>
        <fullName evidence="4">T9SS type A sorting domain-containing protein</fullName>
    </submittedName>
</protein>
<dbReference type="Gene3D" id="3.80.10.10">
    <property type="entry name" value="Ribonuclease Inhibitor"/>
    <property type="match status" value="1"/>
</dbReference>
<comment type="caution">
    <text evidence="4">The sequence shown here is derived from an EMBL/GenBank/DDBJ whole genome shotgun (WGS) entry which is preliminary data.</text>
</comment>
<evidence type="ECO:0000313" key="5">
    <source>
        <dbReference type="EMBL" id="TSJ77710.1"/>
    </source>
</evidence>
<dbReference type="InterPro" id="IPR026444">
    <property type="entry name" value="Secre_tail"/>
</dbReference>
<evidence type="ECO:0000256" key="1">
    <source>
        <dbReference type="ARBA" id="ARBA00022729"/>
    </source>
</evidence>
<organism evidence="4 7">
    <name type="scientific">Algibacter amylolyticus</name>
    <dbReference type="NCBI Taxonomy" id="1608400"/>
    <lineage>
        <taxon>Bacteria</taxon>
        <taxon>Pseudomonadati</taxon>
        <taxon>Bacteroidota</taxon>
        <taxon>Flavobacteriia</taxon>
        <taxon>Flavobacteriales</taxon>
        <taxon>Flavobacteriaceae</taxon>
        <taxon>Algibacter</taxon>
    </lineage>
</organism>
<evidence type="ECO:0000313" key="7">
    <source>
        <dbReference type="Proteomes" id="UP000322315"/>
    </source>
</evidence>
<dbReference type="Pfam" id="PF13306">
    <property type="entry name" value="LRR_5"/>
    <property type="match status" value="1"/>
</dbReference>
<reference evidence="4" key="3">
    <citation type="submission" date="2019-09" db="EMBL/GenBank/DDBJ databases">
        <authorList>
            <person name="Zhang D.-C."/>
        </authorList>
    </citation>
    <scope>NUCLEOTIDE SEQUENCE</scope>
    <source>
        <strain evidence="4">RU-4-M-4</strain>
    </source>
</reference>
<dbReference type="EMBL" id="VWRS01000004">
    <property type="protein sequence ID" value="KAA5825216.1"/>
    <property type="molecule type" value="Genomic_DNA"/>
</dbReference>
<reference evidence="5 6" key="2">
    <citation type="submission" date="2019-07" db="EMBL/GenBank/DDBJ databases">
        <title>Algibacter marinivivus sp. nov., isolated from the surface of a marine red alga.</title>
        <authorList>
            <person name="Zhong X."/>
            <person name="Xu W."/>
            <person name="Zhang Y."/>
            <person name="Zhang Q."/>
            <person name="Du Z."/>
        </authorList>
    </citation>
    <scope>NUCLEOTIDE SEQUENCE [LARGE SCALE GENOMIC DNA]</scope>
    <source>
        <strain evidence="5 6">RU-4-M-4</strain>
    </source>
</reference>
<sequence length="374" mass="39977">MKKTLQFLFALMVTATISAQKPAIDFNDGTFNYTITDATNGYVDLHSMIVPETNVVIPGSTMDGFIPYTVTGIGVGAFSVNTANNKGAGNEDNAAVETVSLPASVTKLDAHVFRDNPNLTTINLENIVDMGSNAFVLCKGLTGVIDLSACTDLDNYAFFDCPGITGLNIPVVETIGNGGLYNMDGVKEFNVPSSVVSVGTLFLGDTGGANILEQVQLNWDATQLANVTFANDSKFFRMEWLPNGVEGDDFNDTTVKIYVPVGSKSAYETHPSWGKFPSANIIEGTMPALSVKTVDAKALGFSVYPNPTSGVVSIKNVQAVNAEVSVFDLNGRSLLNRNVNTNLSEINISNLSAGMYLFKVKTDAGQFTQRIVKQ</sequence>
<dbReference type="Pfam" id="PF18962">
    <property type="entry name" value="Por_Secre_tail"/>
    <property type="match status" value="1"/>
</dbReference>
<dbReference type="RefSeq" id="WP_144116248.1">
    <property type="nucleotide sequence ID" value="NZ_JACHGE010000005.1"/>
</dbReference>
<dbReference type="EMBL" id="VMBF01000004">
    <property type="protein sequence ID" value="TSJ77710.1"/>
    <property type="molecule type" value="Genomic_DNA"/>
</dbReference>
<evidence type="ECO:0000256" key="2">
    <source>
        <dbReference type="SAM" id="SignalP"/>
    </source>
</evidence>
<dbReference type="NCBIfam" id="TIGR04183">
    <property type="entry name" value="Por_Secre_tail"/>
    <property type="match status" value="1"/>
</dbReference>
<name>A0A5M7B6R5_9FLAO</name>
<dbReference type="InterPro" id="IPR032675">
    <property type="entry name" value="LRR_dom_sf"/>
</dbReference>
<reference evidence="4 7" key="1">
    <citation type="journal article" date="2015" name="Int. J. Syst. Evol. Microbiol.">
        <title>Algibacter amylolyticus sp. nov., isolated from intertidal sediment.</title>
        <authorList>
            <person name="Zhang D.C."/>
            <person name="Wu J."/>
            <person name="Neuner K."/>
            <person name="Yao J."/>
            <person name="Margesin R."/>
        </authorList>
    </citation>
    <scope>NUCLEOTIDE SEQUENCE [LARGE SCALE GENOMIC DNA]</scope>
    <source>
        <strain evidence="4 7">RU-4-M-4</strain>
    </source>
</reference>
<feature type="signal peptide" evidence="2">
    <location>
        <begin position="1"/>
        <end position="19"/>
    </location>
</feature>
<proteinExistence type="predicted"/>
<evidence type="ECO:0000259" key="3">
    <source>
        <dbReference type="Pfam" id="PF18962"/>
    </source>
</evidence>
<feature type="chain" id="PRO_5024447719" evidence="2">
    <location>
        <begin position="20"/>
        <end position="374"/>
    </location>
</feature>
<dbReference type="SUPFAM" id="SSF52058">
    <property type="entry name" value="L domain-like"/>
    <property type="match status" value="1"/>
</dbReference>